<evidence type="ECO:0000313" key="1">
    <source>
        <dbReference type="EMBL" id="NEI71865.1"/>
    </source>
</evidence>
<evidence type="ECO:0000313" key="2">
    <source>
        <dbReference type="Proteomes" id="UP000483035"/>
    </source>
</evidence>
<proteinExistence type="predicted"/>
<gene>
    <name evidence="1" type="ORF">GR212_19965</name>
</gene>
<dbReference type="AlphaFoldDB" id="A0A6L9U7D5"/>
<name>A0A6L9U7D5_9HYPH</name>
<organism evidence="1 2">
    <name type="scientific">Rhizobium lusitanum</name>
    <dbReference type="NCBI Taxonomy" id="293958"/>
    <lineage>
        <taxon>Bacteria</taxon>
        <taxon>Pseudomonadati</taxon>
        <taxon>Pseudomonadota</taxon>
        <taxon>Alphaproteobacteria</taxon>
        <taxon>Hyphomicrobiales</taxon>
        <taxon>Rhizobiaceae</taxon>
        <taxon>Rhizobium/Agrobacterium group</taxon>
        <taxon>Rhizobium</taxon>
    </lineage>
</organism>
<dbReference type="Proteomes" id="UP000483035">
    <property type="component" value="Unassembled WGS sequence"/>
</dbReference>
<reference evidence="1 2" key="1">
    <citation type="submission" date="2019-12" db="EMBL/GenBank/DDBJ databases">
        <title>Rhizobium genotypes associated with high levels of biological nitrogen fixation by grain legumes in a temperate-maritime cropping system.</title>
        <authorList>
            <person name="Maluk M."/>
            <person name="Francesc Ferrando Molina F."/>
            <person name="Lopez Del Egido L."/>
            <person name="Lafos M."/>
            <person name="Langarica-Fuentes A."/>
            <person name="Gebre Yohannes G."/>
            <person name="Young M.W."/>
            <person name="Martin P."/>
            <person name="Gantlett R."/>
            <person name="Kenicer G."/>
            <person name="Hawes C."/>
            <person name="Begg G.S."/>
            <person name="Quilliam R.S."/>
            <person name="Squire G.R."/>
            <person name="Poole P.S."/>
            <person name="Young P.W."/>
            <person name="Iannetta P.M."/>
            <person name="James E.K."/>
        </authorList>
    </citation>
    <scope>NUCLEOTIDE SEQUENCE [LARGE SCALE GENOMIC DNA]</scope>
    <source>
        <strain evidence="1 2">JHI1118</strain>
    </source>
</reference>
<sequence>MADSENSRSLSANTRLNILSYTTDFLARTEHRVGDDPNADSTLGTWWAWNEAHREFTILCHLQQRLEVQLTETIGFPVIKIDVAGKVDPIAVQSEAEIEYWLKGDDLAEARDRAKDALSAQLSRWTKGCSVTGYTQAREAESVAADRECALAADLWDMRAHSIEGVIAKLHVVLTMGIASPDCDEFPWPPLRSVLTDLLAMIKTETPSLRAIALLGPQR</sequence>
<protein>
    <submittedName>
        <fullName evidence="1">Uncharacterized protein</fullName>
    </submittedName>
</protein>
<accession>A0A6L9U7D5</accession>
<comment type="caution">
    <text evidence="1">The sequence shown here is derived from an EMBL/GenBank/DDBJ whole genome shotgun (WGS) entry which is preliminary data.</text>
</comment>
<dbReference type="RefSeq" id="WP_163988616.1">
    <property type="nucleotide sequence ID" value="NZ_WUEY01000009.1"/>
</dbReference>
<dbReference type="EMBL" id="WUEY01000009">
    <property type="protein sequence ID" value="NEI71865.1"/>
    <property type="molecule type" value="Genomic_DNA"/>
</dbReference>